<reference evidence="2 3" key="1">
    <citation type="journal article" date="2019" name="Int. J. Syst. Evol. Microbiol.">
        <title>The Global Catalogue of Microorganisms (GCM) 10K type strain sequencing project: providing services to taxonomists for standard genome sequencing and annotation.</title>
        <authorList>
            <consortium name="The Broad Institute Genomics Platform"/>
            <consortium name="The Broad Institute Genome Sequencing Center for Infectious Disease"/>
            <person name="Wu L."/>
            <person name="Ma J."/>
        </authorList>
    </citation>
    <scope>NUCLEOTIDE SEQUENCE [LARGE SCALE GENOMIC DNA]</scope>
    <source>
        <strain evidence="2 3">JCM 10649</strain>
    </source>
</reference>
<dbReference type="EMBL" id="BAAAHB010000117">
    <property type="protein sequence ID" value="GAA0490667.1"/>
    <property type="molecule type" value="Genomic_DNA"/>
</dbReference>
<dbReference type="InterPro" id="IPR010982">
    <property type="entry name" value="Lambda_DNA-bd_dom_sf"/>
</dbReference>
<protein>
    <submittedName>
        <fullName evidence="2">Helix-turn-helix transcriptional regulator</fullName>
    </submittedName>
</protein>
<dbReference type="Gene3D" id="1.10.260.40">
    <property type="entry name" value="lambda repressor-like DNA-binding domains"/>
    <property type="match status" value="1"/>
</dbReference>
<dbReference type="Pfam" id="PF13560">
    <property type="entry name" value="HTH_31"/>
    <property type="match status" value="1"/>
</dbReference>
<organism evidence="2 3">
    <name type="scientific">Streptomyces stramineus</name>
    <dbReference type="NCBI Taxonomy" id="173861"/>
    <lineage>
        <taxon>Bacteria</taxon>
        <taxon>Bacillati</taxon>
        <taxon>Actinomycetota</taxon>
        <taxon>Actinomycetes</taxon>
        <taxon>Kitasatosporales</taxon>
        <taxon>Streptomycetaceae</taxon>
        <taxon>Streptomyces</taxon>
    </lineage>
</organism>
<dbReference type="Pfam" id="PF19054">
    <property type="entry name" value="DUF5753"/>
    <property type="match status" value="1"/>
</dbReference>
<dbReference type="SMART" id="SM00530">
    <property type="entry name" value="HTH_XRE"/>
    <property type="match status" value="1"/>
</dbReference>
<dbReference type="CDD" id="cd00093">
    <property type="entry name" value="HTH_XRE"/>
    <property type="match status" value="1"/>
</dbReference>
<name>A0ABN1B795_9ACTN</name>
<gene>
    <name evidence="2" type="ORF">GCM10009544_59450</name>
</gene>
<evidence type="ECO:0000313" key="2">
    <source>
        <dbReference type="EMBL" id="GAA0490667.1"/>
    </source>
</evidence>
<keyword evidence="3" id="KW-1185">Reference proteome</keyword>
<comment type="caution">
    <text evidence="2">The sequence shown here is derived from an EMBL/GenBank/DDBJ whole genome shotgun (WGS) entry which is preliminary data.</text>
</comment>
<proteinExistence type="predicted"/>
<sequence length="277" mass="31002">MPGQKKLQPGLSLAALYGKKVRKLRTQAGWTQRELGGKVYVSHSRIARIELGTESLPRQLSDALDKVLGADGDLSDLWEHIGYPLRFPSWSTPFFEAETKATRMHKFSHMMPGLTQTEGYMRALFGPYDIYSGLTTEEKVSTRLGRQAILDSATPPWLWIILDEAVLYRIVGGQEVMRGQLTQLLALTERPRFHLQILPYASSEPCTVGGSMTLLTLPHKGQLLYLDGIGAGGLIDDPEKIEMYACAYDRMQANALAPVPTKEYIRKVMEERYPSGD</sequence>
<accession>A0ABN1B795</accession>
<dbReference type="SUPFAM" id="SSF47413">
    <property type="entry name" value="lambda repressor-like DNA-binding domains"/>
    <property type="match status" value="1"/>
</dbReference>
<evidence type="ECO:0000313" key="3">
    <source>
        <dbReference type="Proteomes" id="UP001499895"/>
    </source>
</evidence>
<dbReference type="PROSITE" id="PS50943">
    <property type="entry name" value="HTH_CROC1"/>
    <property type="match status" value="1"/>
</dbReference>
<dbReference type="Proteomes" id="UP001499895">
    <property type="component" value="Unassembled WGS sequence"/>
</dbReference>
<dbReference type="InterPro" id="IPR001387">
    <property type="entry name" value="Cro/C1-type_HTH"/>
</dbReference>
<evidence type="ECO:0000259" key="1">
    <source>
        <dbReference type="PROSITE" id="PS50943"/>
    </source>
</evidence>
<feature type="domain" description="HTH cro/C1-type" evidence="1">
    <location>
        <begin position="21"/>
        <end position="77"/>
    </location>
</feature>
<dbReference type="InterPro" id="IPR043917">
    <property type="entry name" value="DUF5753"/>
</dbReference>
<dbReference type="RefSeq" id="WP_344096700.1">
    <property type="nucleotide sequence ID" value="NZ_BAAAHB010000117.1"/>
</dbReference>